<keyword evidence="10" id="KW-1185">Reference proteome</keyword>
<comment type="caution">
    <text evidence="9">The sequence shown here is derived from an EMBL/GenBank/DDBJ whole genome shotgun (WGS) entry which is preliminary data.</text>
</comment>
<dbReference type="GO" id="GO:0008241">
    <property type="term" value="F:peptidyl-dipeptidase activity"/>
    <property type="evidence" value="ECO:0007669"/>
    <property type="project" value="UniProtKB-EC"/>
</dbReference>
<evidence type="ECO:0000256" key="2">
    <source>
        <dbReference type="ARBA" id="ARBA00022670"/>
    </source>
</evidence>
<dbReference type="Proteomes" id="UP001223743">
    <property type="component" value="Unassembled WGS sequence"/>
</dbReference>
<dbReference type="Gene3D" id="1.10.1370.10">
    <property type="entry name" value="Neurolysin, domain 3"/>
    <property type="match status" value="1"/>
</dbReference>
<evidence type="ECO:0000256" key="4">
    <source>
        <dbReference type="ARBA" id="ARBA00022801"/>
    </source>
</evidence>
<dbReference type="PANTHER" id="PTHR43660:SF1">
    <property type="entry name" value="DIPEPTIDYL CARBOXYPEPTIDASE"/>
    <property type="match status" value="1"/>
</dbReference>
<dbReference type="RefSeq" id="WP_266279559.1">
    <property type="nucleotide sequence ID" value="NZ_JAPKNF010000001.1"/>
</dbReference>
<keyword evidence="4 7" id="KW-0378">Hydrolase</keyword>
<evidence type="ECO:0000313" key="9">
    <source>
        <dbReference type="EMBL" id="MDQ0516474.1"/>
    </source>
</evidence>
<dbReference type="InterPro" id="IPR024077">
    <property type="entry name" value="Neurolysin/TOP_dom2"/>
</dbReference>
<reference evidence="9 10" key="1">
    <citation type="submission" date="2023-07" db="EMBL/GenBank/DDBJ databases">
        <title>Genomic Encyclopedia of Type Strains, Phase IV (KMG-IV): sequencing the most valuable type-strain genomes for metagenomic binning, comparative biology and taxonomic classification.</title>
        <authorList>
            <person name="Goeker M."/>
        </authorList>
    </citation>
    <scope>NUCLEOTIDE SEQUENCE [LARGE SCALE GENOMIC DNA]</scope>
    <source>
        <strain evidence="9 10">B1-1</strain>
    </source>
</reference>
<dbReference type="EMBL" id="JAUSWJ010000001">
    <property type="protein sequence ID" value="MDQ0516474.1"/>
    <property type="molecule type" value="Genomic_DNA"/>
</dbReference>
<dbReference type="PANTHER" id="PTHR43660">
    <property type="entry name" value="DIPEPTIDYL CARBOXYPEPTIDASE"/>
    <property type="match status" value="1"/>
</dbReference>
<dbReference type="Pfam" id="PF01432">
    <property type="entry name" value="Peptidase_M3"/>
    <property type="match status" value="1"/>
</dbReference>
<feature type="domain" description="Peptidase M3A/M3B catalytic" evidence="8">
    <location>
        <begin position="232"/>
        <end position="677"/>
    </location>
</feature>
<sequence>MTAENPLLTAWTTPFGMPPFAAIRPEHYRPAFETAIAEHQREIAAIADNPEPPTFANTIEAMERAGRLLDRVASVFFNLTGAHTSDDLEAIELEVAPLLSRHRSAIYLNEKLFLRIDAIVEAAPKDLDAEQARVLERYHTGFRRSGAGLPAEVKKRLAAISERLATLGTNFGQNVLADEKGWSLVLEGEDDLAGLPDFLVASAAQAARDRGLAEGKHVITLSRSSIEPFLQFSARRDLREKAFLAWTARGEAGKTDNRGIIAETIALRSEQATLLGYESFAHFRLDDSMAKTPEAAMGLLTSVWEPARSRAIEERDALQALVREEGGNFELAAWDWRYYSERRRKAEFDLDEALLKPYLQLDKVIEAAFDTASRLFGLRFTERTDIPAYHPDVRVFEVTDESGAPVGLFLGDYFARSSKRSGAWMSDYRGQEKLVADIRPIIVNVMNFAKGADGAPTLLSYDDARTLFHEFGHGLHGLLSDVTYPSIAGTNVARDFVEFPSQLYEHWFERPEILSRFAVHYRTGEPMPDALIGRLKASRSFNQGFATVEYVASALVDMKLHLLKEAKSLDATAFEKAVLDEIGMPQAMVMRHRTPHFQHVFAGDGYSSAYYSYLWSETLDADGFRAFEEAGDIFAPEPARKLKDFVYAAGNRRTPDEAYRAFRGRDPDPSALLEKRGLMDTAV</sequence>
<dbReference type="InterPro" id="IPR045090">
    <property type="entry name" value="Pept_M3A_M3B"/>
</dbReference>
<name>A0ABU0M683_9HYPH</name>
<gene>
    <name evidence="9" type="ORF">QO015_002087</name>
</gene>
<evidence type="ECO:0000256" key="3">
    <source>
        <dbReference type="ARBA" id="ARBA00022723"/>
    </source>
</evidence>
<organism evidence="9 10">
    <name type="scientific">Kaistia geumhonensis</name>
    <dbReference type="NCBI Taxonomy" id="410839"/>
    <lineage>
        <taxon>Bacteria</taxon>
        <taxon>Pseudomonadati</taxon>
        <taxon>Pseudomonadota</taxon>
        <taxon>Alphaproteobacteria</taxon>
        <taxon>Hyphomicrobiales</taxon>
        <taxon>Kaistiaceae</taxon>
        <taxon>Kaistia</taxon>
    </lineage>
</organism>
<comment type="cofactor">
    <cofactor evidence="7">
        <name>Zn(2+)</name>
        <dbReference type="ChEBI" id="CHEBI:29105"/>
    </cofactor>
    <text evidence="7">Binds 1 zinc ion.</text>
</comment>
<dbReference type="InterPro" id="IPR034005">
    <property type="entry name" value="M3A_DCP"/>
</dbReference>
<evidence type="ECO:0000256" key="5">
    <source>
        <dbReference type="ARBA" id="ARBA00022833"/>
    </source>
</evidence>
<dbReference type="InterPro" id="IPR024079">
    <property type="entry name" value="MetalloPept_cat_dom_sf"/>
</dbReference>
<dbReference type="InterPro" id="IPR001567">
    <property type="entry name" value="Pept_M3A_M3B_dom"/>
</dbReference>
<evidence type="ECO:0000313" key="10">
    <source>
        <dbReference type="Proteomes" id="UP001223743"/>
    </source>
</evidence>
<dbReference type="Gene3D" id="1.10.1370.40">
    <property type="match status" value="1"/>
</dbReference>
<keyword evidence="3 7" id="KW-0479">Metal-binding</keyword>
<protein>
    <submittedName>
        <fullName evidence="9">Peptidyl-dipeptidase Dcp</fullName>
        <ecNumber evidence="9">3.4.15.5</ecNumber>
    </submittedName>
</protein>
<dbReference type="GO" id="GO:0004180">
    <property type="term" value="F:carboxypeptidase activity"/>
    <property type="evidence" value="ECO:0007669"/>
    <property type="project" value="UniProtKB-KW"/>
</dbReference>
<evidence type="ECO:0000256" key="6">
    <source>
        <dbReference type="ARBA" id="ARBA00023049"/>
    </source>
</evidence>
<evidence type="ECO:0000256" key="7">
    <source>
        <dbReference type="RuleBase" id="RU003435"/>
    </source>
</evidence>
<evidence type="ECO:0000259" key="8">
    <source>
        <dbReference type="Pfam" id="PF01432"/>
    </source>
</evidence>
<dbReference type="SUPFAM" id="SSF55486">
    <property type="entry name" value="Metalloproteases ('zincins'), catalytic domain"/>
    <property type="match status" value="1"/>
</dbReference>
<proteinExistence type="inferred from homology"/>
<dbReference type="EC" id="3.4.15.5" evidence="9"/>
<evidence type="ECO:0000256" key="1">
    <source>
        <dbReference type="ARBA" id="ARBA00006040"/>
    </source>
</evidence>
<comment type="similarity">
    <text evidence="1 7">Belongs to the peptidase M3 family.</text>
</comment>
<keyword evidence="9" id="KW-0121">Carboxypeptidase</keyword>
<dbReference type="Gene3D" id="3.40.390.10">
    <property type="entry name" value="Collagenase (Catalytic Domain)"/>
    <property type="match status" value="1"/>
</dbReference>
<keyword evidence="6 7" id="KW-0482">Metalloprotease</keyword>
<keyword evidence="5 7" id="KW-0862">Zinc</keyword>
<keyword evidence="2 7" id="KW-0645">Protease</keyword>
<dbReference type="CDD" id="cd06456">
    <property type="entry name" value="M3A_DCP"/>
    <property type="match status" value="1"/>
</dbReference>
<accession>A0ABU0M683</accession>